<name>A0A8W8IEJ1_MAGGI</name>
<dbReference type="PROSITE" id="PS50262">
    <property type="entry name" value="G_PROTEIN_RECEP_F1_2"/>
    <property type="match status" value="1"/>
</dbReference>
<evidence type="ECO:0000256" key="3">
    <source>
        <dbReference type="ARBA" id="ARBA00022989"/>
    </source>
</evidence>
<dbReference type="InterPro" id="IPR052954">
    <property type="entry name" value="GPCR-Ligand_Int"/>
</dbReference>
<evidence type="ECO:0000256" key="2">
    <source>
        <dbReference type="ARBA" id="ARBA00022692"/>
    </source>
</evidence>
<dbReference type="InterPro" id="IPR000276">
    <property type="entry name" value="GPCR_Rhodpsn"/>
</dbReference>
<dbReference type="Pfam" id="PF00001">
    <property type="entry name" value="7tm_1"/>
    <property type="match status" value="1"/>
</dbReference>
<feature type="transmembrane region" description="Helical" evidence="6">
    <location>
        <begin position="323"/>
        <end position="343"/>
    </location>
</feature>
<dbReference type="GO" id="GO:0016020">
    <property type="term" value="C:membrane"/>
    <property type="evidence" value="ECO:0007669"/>
    <property type="project" value="UniProtKB-SubCell"/>
</dbReference>
<protein>
    <recommendedName>
        <fullName evidence="7">G-protein coupled receptors family 1 profile domain-containing protein</fullName>
    </recommendedName>
</protein>
<evidence type="ECO:0000256" key="5">
    <source>
        <dbReference type="RuleBase" id="RU000688"/>
    </source>
</evidence>
<evidence type="ECO:0000313" key="9">
    <source>
        <dbReference type="Proteomes" id="UP000005408"/>
    </source>
</evidence>
<dbReference type="EnsemblMetazoa" id="G13811.2">
    <property type="protein sequence ID" value="G13811.2:cds"/>
    <property type="gene ID" value="G13811"/>
</dbReference>
<dbReference type="PRINTS" id="PR00237">
    <property type="entry name" value="GPCRRHODOPSN"/>
</dbReference>
<evidence type="ECO:0000256" key="6">
    <source>
        <dbReference type="SAM" id="Phobius"/>
    </source>
</evidence>
<sequence>MECNNLRSRKGGNRCSSVTGHLVLTGAVPLEPSVELDAPEKEMEIYLNATMYKNITDITMANGSNQSESDIKADPLFRISTLIWVYTSPILLLTGTVTNTLSICVLQRKSLTKQTTTFYLTVLSFIHLFVLYFGLGTAWLKRAFDFDIRLQSDCLCQFVTFVVNVFLNMSVWTLVAVTIDRCIIVCLPHHSETLCRLKYAKCTVAAIFASVALANIHIFWGVSLSKTSDSSQEECTHGNYFNEFVFPWISLTVGFLLPFTTMVITNSLIVRGVYASHKRLAYQYSTTSGGSWNKLSANSDRYPPHGNRSPPHRDKLSSLTTMLLARNATFLILTLPIMIFLIVEPYYVSEDQDSAALYLTWAIVNICDYSDHAINFFLYCLAGSTFRKELRNMLRPVTRHTAR</sequence>
<feature type="transmembrane region" description="Helical" evidence="6">
    <location>
        <begin position="83"/>
        <end position="106"/>
    </location>
</feature>
<dbReference type="PROSITE" id="PS00237">
    <property type="entry name" value="G_PROTEIN_RECEP_F1_1"/>
    <property type="match status" value="1"/>
</dbReference>
<dbReference type="GO" id="GO:0004930">
    <property type="term" value="F:G protein-coupled receptor activity"/>
    <property type="evidence" value="ECO:0007669"/>
    <property type="project" value="UniProtKB-KW"/>
</dbReference>
<feature type="transmembrane region" description="Helical" evidence="6">
    <location>
        <begin position="355"/>
        <end position="381"/>
    </location>
</feature>
<dbReference type="AlphaFoldDB" id="A0A8W8IEJ1"/>
<keyword evidence="3 6" id="KW-1133">Transmembrane helix</keyword>
<keyword evidence="5" id="KW-0807">Transducer</keyword>
<feature type="transmembrane region" description="Helical" evidence="6">
    <location>
        <begin position="248"/>
        <end position="270"/>
    </location>
</feature>
<comment type="similarity">
    <text evidence="5">Belongs to the G-protein coupled receptor 1 family.</text>
</comment>
<feature type="transmembrane region" description="Helical" evidence="6">
    <location>
        <begin position="199"/>
        <end position="220"/>
    </location>
</feature>
<dbReference type="InterPro" id="IPR017452">
    <property type="entry name" value="GPCR_Rhodpsn_7TM"/>
</dbReference>
<keyword evidence="5" id="KW-0297">G-protein coupled receptor</keyword>
<keyword evidence="2 5" id="KW-0812">Transmembrane</keyword>
<evidence type="ECO:0000256" key="4">
    <source>
        <dbReference type="ARBA" id="ARBA00023136"/>
    </source>
</evidence>
<evidence type="ECO:0000259" key="7">
    <source>
        <dbReference type="PROSITE" id="PS50262"/>
    </source>
</evidence>
<dbReference type="CDD" id="cd14978">
    <property type="entry name" value="7tmA_FMRFamide_R-like"/>
    <property type="match status" value="1"/>
</dbReference>
<dbReference type="PANTHER" id="PTHR46641:SF25">
    <property type="entry name" value="CNMAMIDE RECEPTOR-RELATED"/>
    <property type="match status" value="1"/>
</dbReference>
<feature type="domain" description="G-protein coupled receptors family 1 profile" evidence="7">
    <location>
        <begin position="98"/>
        <end position="379"/>
    </location>
</feature>
<reference evidence="8" key="1">
    <citation type="submission" date="2022-08" db="UniProtKB">
        <authorList>
            <consortium name="EnsemblMetazoa"/>
        </authorList>
    </citation>
    <scope>IDENTIFICATION</scope>
    <source>
        <strain evidence="8">05x7-T-G4-1.051#20</strain>
    </source>
</reference>
<keyword evidence="5" id="KW-0675">Receptor</keyword>
<evidence type="ECO:0000313" key="8">
    <source>
        <dbReference type="EnsemblMetazoa" id="G13811.2:cds"/>
    </source>
</evidence>
<feature type="transmembrane region" description="Helical" evidence="6">
    <location>
        <begin position="158"/>
        <end position="179"/>
    </location>
</feature>
<dbReference type="PANTHER" id="PTHR46641">
    <property type="entry name" value="FMRFAMIDE RECEPTOR-RELATED"/>
    <property type="match status" value="1"/>
</dbReference>
<evidence type="ECO:0000256" key="1">
    <source>
        <dbReference type="ARBA" id="ARBA00004370"/>
    </source>
</evidence>
<keyword evidence="9" id="KW-1185">Reference proteome</keyword>
<organism evidence="8 9">
    <name type="scientific">Magallana gigas</name>
    <name type="common">Pacific oyster</name>
    <name type="synonym">Crassostrea gigas</name>
    <dbReference type="NCBI Taxonomy" id="29159"/>
    <lineage>
        <taxon>Eukaryota</taxon>
        <taxon>Metazoa</taxon>
        <taxon>Spiralia</taxon>
        <taxon>Lophotrochozoa</taxon>
        <taxon>Mollusca</taxon>
        <taxon>Bivalvia</taxon>
        <taxon>Autobranchia</taxon>
        <taxon>Pteriomorphia</taxon>
        <taxon>Ostreida</taxon>
        <taxon>Ostreoidea</taxon>
        <taxon>Ostreidae</taxon>
        <taxon>Magallana</taxon>
    </lineage>
</organism>
<comment type="subcellular location">
    <subcellularLocation>
        <location evidence="1">Membrane</location>
    </subcellularLocation>
</comment>
<dbReference type="Proteomes" id="UP000005408">
    <property type="component" value="Unassembled WGS sequence"/>
</dbReference>
<proteinExistence type="inferred from homology"/>
<keyword evidence="4 6" id="KW-0472">Membrane</keyword>
<dbReference type="SUPFAM" id="SSF81321">
    <property type="entry name" value="Family A G protein-coupled receptor-like"/>
    <property type="match status" value="1"/>
</dbReference>
<feature type="transmembrane region" description="Helical" evidence="6">
    <location>
        <begin position="118"/>
        <end position="138"/>
    </location>
</feature>
<dbReference type="Gene3D" id="1.20.1070.10">
    <property type="entry name" value="Rhodopsin 7-helix transmembrane proteins"/>
    <property type="match status" value="1"/>
</dbReference>
<accession>A0A8W8IEJ1</accession>